<accession>A0A0F8YKH1</accession>
<dbReference type="EMBL" id="LAZR01068987">
    <property type="protein sequence ID" value="KKK48596.1"/>
    <property type="molecule type" value="Genomic_DNA"/>
</dbReference>
<organism evidence="1">
    <name type="scientific">marine sediment metagenome</name>
    <dbReference type="NCBI Taxonomy" id="412755"/>
    <lineage>
        <taxon>unclassified sequences</taxon>
        <taxon>metagenomes</taxon>
        <taxon>ecological metagenomes</taxon>
    </lineage>
</organism>
<sequence length="110" mass="11786">MIPNLNPSWSVHAAGEQTSNGTIATLSPQSVNIISIIRTAIGVYDIILGTPLAPADSILVSSFRLVIGGTFIFPIAARDTNLIRGINTVDGALTPRDRTFEFIIFRFGTV</sequence>
<dbReference type="AlphaFoldDB" id="A0A0F8YKH1"/>
<gene>
    <name evidence="1" type="ORF">LCGC14_3143530</name>
</gene>
<name>A0A0F8YKH1_9ZZZZ</name>
<proteinExistence type="predicted"/>
<evidence type="ECO:0000313" key="1">
    <source>
        <dbReference type="EMBL" id="KKK48596.1"/>
    </source>
</evidence>
<protein>
    <submittedName>
        <fullName evidence="1">Uncharacterized protein</fullName>
    </submittedName>
</protein>
<comment type="caution">
    <text evidence="1">The sequence shown here is derived from an EMBL/GenBank/DDBJ whole genome shotgun (WGS) entry which is preliminary data.</text>
</comment>
<reference evidence="1" key="1">
    <citation type="journal article" date="2015" name="Nature">
        <title>Complex archaea that bridge the gap between prokaryotes and eukaryotes.</title>
        <authorList>
            <person name="Spang A."/>
            <person name="Saw J.H."/>
            <person name="Jorgensen S.L."/>
            <person name="Zaremba-Niedzwiedzka K."/>
            <person name="Martijn J."/>
            <person name="Lind A.E."/>
            <person name="van Eijk R."/>
            <person name="Schleper C."/>
            <person name="Guy L."/>
            <person name="Ettema T.J."/>
        </authorList>
    </citation>
    <scope>NUCLEOTIDE SEQUENCE</scope>
</reference>